<protein>
    <recommendedName>
        <fullName evidence="4">Transmembrane anchor protein</fullName>
    </recommendedName>
</protein>
<name>A0A845GEP0_9BURK</name>
<dbReference type="Proteomes" id="UP000470302">
    <property type="component" value="Unassembled WGS sequence"/>
</dbReference>
<evidence type="ECO:0008006" key="4">
    <source>
        <dbReference type="Google" id="ProtNLM"/>
    </source>
</evidence>
<organism evidence="2 3">
    <name type="scientific">Duganella vulcania</name>
    <dbReference type="NCBI Taxonomy" id="2692166"/>
    <lineage>
        <taxon>Bacteria</taxon>
        <taxon>Pseudomonadati</taxon>
        <taxon>Pseudomonadota</taxon>
        <taxon>Betaproteobacteria</taxon>
        <taxon>Burkholderiales</taxon>
        <taxon>Oxalobacteraceae</taxon>
        <taxon>Telluria group</taxon>
        <taxon>Duganella</taxon>
    </lineage>
</organism>
<comment type="caution">
    <text evidence="2">The sequence shown here is derived from an EMBL/GenBank/DDBJ whole genome shotgun (WGS) entry which is preliminary data.</text>
</comment>
<dbReference type="RefSeq" id="WP_161099901.1">
    <property type="nucleotide sequence ID" value="NZ_WWCW01000179.1"/>
</dbReference>
<sequence length="194" mass="20412">MTTTHNTPPVPTLRQLGKATGVAALVAAAILTVAVLPAEYGIDPTGAGKLLGLTKMGGAGAAAPAAAEVLPTTATGAGPIVDKTELALRSDEMTITLKPGEGAEVKASIRKGQHFVFHWSADAPVKSDMHGEPHNARPNEFTTYWKAPQQSSGSGAFTAPFDGIHGWFWRNKNDKPVTITVKVDGFQEKLYRPS</sequence>
<dbReference type="EMBL" id="WWCW01000179">
    <property type="protein sequence ID" value="MYM91229.1"/>
    <property type="molecule type" value="Genomic_DNA"/>
</dbReference>
<keyword evidence="1" id="KW-0812">Transmembrane</keyword>
<accession>A0A845GEP0</accession>
<keyword evidence="1" id="KW-1133">Transmembrane helix</keyword>
<keyword evidence="1" id="KW-0472">Membrane</keyword>
<evidence type="ECO:0000256" key="1">
    <source>
        <dbReference type="SAM" id="Phobius"/>
    </source>
</evidence>
<gene>
    <name evidence="2" type="ORF">GTP91_29145</name>
</gene>
<feature type="transmembrane region" description="Helical" evidence="1">
    <location>
        <begin position="20"/>
        <end position="42"/>
    </location>
</feature>
<dbReference type="AlphaFoldDB" id="A0A845GEP0"/>
<evidence type="ECO:0000313" key="3">
    <source>
        <dbReference type="Proteomes" id="UP000470302"/>
    </source>
</evidence>
<evidence type="ECO:0000313" key="2">
    <source>
        <dbReference type="EMBL" id="MYM91229.1"/>
    </source>
</evidence>
<reference evidence="2 3" key="1">
    <citation type="submission" date="2020-01" db="EMBL/GenBank/DDBJ databases">
        <title>Novel species isolated from a subtropical stream in China.</title>
        <authorList>
            <person name="Lu H."/>
        </authorList>
    </citation>
    <scope>NUCLEOTIDE SEQUENCE [LARGE SCALE GENOMIC DNA]</scope>
    <source>
        <strain evidence="2 3">FT82W</strain>
    </source>
</reference>
<proteinExistence type="predicted"/>